<organism evidence="2 3">
    <name type="scientific">Paspalum notatum var. saurae</name>
    <dbReference type="NCBI Taxonomy" id="547442"/>
    <lineage>
        <taxon>Eukaryota</taxon>
        <taxon>Viridiplantae</taxon>
        <taxon>Streptophyta</taxon>
        <taxon>Embryophyta</taxon>
        <taxon>Tracheophyta</taxon>
        <taxon>Spermatophyta</taxon>
        <taxon>Magnoliopsida</taxon>
        <taxon>Liliopsida</taxon>
        <taxon>Poales</taxon>
        <taxon>Poaceae</taxon>
        <taxon>PACMAD clade</taxon>
        <taxon>Panicoideae</taxon>
        <taxon>Andropogonodae</taxon>
        <taxon>Paspaleae</taxon>
        <taxon>Paspalinae</taxon>
        <taxon>Paspalum</taxon>
    </lineage>
</organism>
<dbReference type="AlphaFoldDB" id="A0AAQ3SG37"/>
<dbReference type="InterPro" id="IPR043502">
    <property type="entry name" value="DNA/RNA_pol_sf"/>
</dbReference>
<evidence type="ECO:0000313" key="2">
    <source>
        <dbReference type="EMBL" id="WVZ49292.1"/>
    </source>
</evidence>
<name>A0AAQ3SG37_PASNO</name>
<protein>
    <recommendedName>
        <fullName evidence="1">Reverse transcriptase domain-containing protein</fullName>
    </recommendedName>
</protein>
<dbReference type="InterPro" id="IPR043128">
    <property type="entry name" value="Rev_trsase/Diguanyl_cyclase"/>
</dbReference>
<keyword evidence="3" id="KW-1185">Reference proteome</keyword>
<sequence>MYEHLMNQIALPLNKYLRKLKVPLKIKIFLWFLFKGVIFRATYWARQWSVLQSMAKRQLIKSACHKLESLAMEIFANQIRGVIKHLVDDGLSILQYADDTVIFLDHDLEQAKNLKLLLCVFEQLSGLKINFHKCELFCFGQAKQEEELCSMMFGCKLGSLPFRYLGIPMHYRRLCNKDWKAVEPCIINMG</sequence>
<feature type="domain" description="Reverse transcriptase" evidence="1">
    <location>
        <begin position="71"/>
        <end position="168"/>
    </location>
</feature>
<dbReference type="SUPFAM" id="SSF56672">
    <property type="entry name" value="DNA/RNA polymerases"/>
    <property type="match status" value="1"/>
</dbReference>
<evidence type="ECO:0000259" key="1">
    <source>
        <dbReference type="Pfam" id="PF00078"/>
    </source>
</evidence>
<evidence type="ECO:0000313" key="3">
    <source>
        <dbReference type="Proteomes" id="UP001341281"/>
    </source>
</evidence>
<dbReference type="PANTHER" id="PTHR33116">
    <property type="entry name" value="REVERSE TRANSCRIPTASE ZINC-BINDING DOMAIN-CONTAINING PROTEIN-RELATED-RELATED"/>
    <property type="match status" value="1"/>
</dbReference>
<dbReference type="Pfam" id="PF00078">
    <property type="entry name" value="RVT_1"/>
    <property type="match status" value="1"/>
</dbReference>
<reference evidence="2 3" key="1">
    <citation type="submission" date="2024-02" db="EMBL/GenBank/DDBJ databases">
        <title>High-quality chromosome-scale genome assembly of Pensacola bahiagrass (Paspalum notatum Flugge var. saurae).</title>
        <authorList>
            <person name="Vega J.M."/>
            <person name="Podio M."/>
            <person name="Orjuela J."/>
            <person name="Siena L.A."/>
            <person name="Pessino S.C."/>
            <person name="Combes M.C."/>
            <person name="Mariac C."/>
            <person name="Albertini E."/>
            <person name="Pupilli F."/>
            <person name="Ortiz J.P.A."/>
            <person name="Leblanc O."/>
        </authorList>
    </citation>
    <scope>NUCLEOTIDE SEQUENCE [LARGE SCALE GENOMIC DNA]</scope>
    <source>
        <strain evidence="2">R1</strain>
        <tissue evidence="2">Leaf</tissue>
    </source>
</reference>
<dbReference type="Gene3D" id="3.30.70.270">
    <property type="match status" value="1"/>
</dbReference>
<dbReference type="PANTHER" id="PTHR33116:SF87">
    <property type="entry name" value="OS01G0158850 PROTEIN"/>
    <property type="match status" value="1"/>
</dbReference>
<dbReference type="InterPro" id="IPR000477">
    <property type="entry name" value="RT_dom"/>
</dbReference>
<dbReference type="EMBL" id="CP144745">
    <property type="protein sequence ID" value="WVZ49292.1"/>
    <property type="molecule type" value="Genomic_DNA"/>
</dbReference>
<dbReference type="Proteomes" id="UP001341281">
    <property type="component" value="Chromosome 01"/>
</dbReference>
<gene>
    <name evidence="2" type="ORF">U9M48_000661</name>
</gene>
<proteinExistence type="predicted"/>
<accession>A0AAQ3SG37</accession>